<evidence type="ECO:0000259" key="11">
    <source>
        <dbReference type="Pfam" id="PF00712"/>
    </source>
</evidence>
<reference evidence="15" key="3">
    <citation type="submission" date="2021-06" db="EMBL/GenBank/DDBJ databases">
        <title>Genomic Description and Analysis of Intracellular Bacteria, Candidatus Berkiella cookevillensis and Candidatus Berkiella aquae.</title>
        <authorList>
            <person name="Kidane D.T."/>
            <person name="Mehari Y.T."/>
            <person name="Rice F.C."/>
            <person name="Arivett B.A."/>
            <person name="Farone A.L."/>
            <person name="Berk S.G."/>
            <person name="Farone M.B."/>
        </authorList>
    </citation>
    <scope>NUCLEOTIDE SEQUENCE</scope>
    <source>
        <strain evidence="15">CC99</strain>
    </source>
</reference>
<dbReference type="GO" id="GO:0009360">
    <property type="term" value="C:DNA polymerase III complex"/>
    <property type="evidence" value="ECO:0007669"/>
    <property type="project" value="InterPro"/>
</dbReference>
<keyword evidence="4 10" id="KW-0963">Cytoplasm</keyword>
<gene>
    <name evidence="14" type="primary">dnaN</name>
    <name evidence="15" type="ORF">CC99x_000010</name>
    <name evidence="14" type="ORF">CC99x_01301</name>
</gene>
<comment type="subunit">
    <text evidence="10">Forms a ring-shaped head-to-tail homodimer around DNA.</text>
</comment>
<dbReference type="PANTHER" id="PTHR30478">
    <property type="entry name" value="DNA POLYMERASE III SUBUNIT BETA"/>
    <property type="match status" value="1"/>
</dbReference>
<keyword evidence="8 10" id="KW-0239">DNA-directed DNA polymerase</keyword>
<dbReference type="GO" id="GO:0003887">
    <property type="term" value="F:DNA-directed DNA polymerase activity"/>
    <property type="evidence" value="ECO:0007669"/>
    <property type="project" value="UniProtKB-UniRule"/>
</dbReference>
<comment type="caution">
    <text evidence="14">The sequence shown here is derived from an EMBL/GenBank/DDBJ whole genome shotgun (WGS) entry which is preliminary data.</text>
</comment>
<keyword evidence="6 10" id="KW-0548">Nucleotidyltransferase</keyword>
<dbReference type="InterPro" id="IPR022634">
    <property type="entry name" value="DNA_polIII_beta_N"/>
</dbReference>
<dbReference type="PANTHER" id="PTHR30478:SF0">
    <property type="entry name" value="BETA SLIDING CLAMP"/>
    <property type="match status" value="1"/>
</dbReference>
<reference evidence="14" key="1">
    <citation type="submission" date="2015-09" db="EMBL/GenBank/DDBJ databases">
        <title>Draft Genome Sequences of Two Novel Amoeba-resistant Intranuclear Bacteria, Candidatus Berkiella cookevillensis and Candidatus Berkiella aquae.</title>
        <authorList>
            <person name="Mehari Y.T."/>
            <person name="Arivett B.A."/>
            <person name="Farone A.L."/>
            <person name="Gunderson J.H."/>
            <person name="Farone M.B."/>
        </authorList>
    </citation>
    <scope>NUCLEOTIDE SEQUENCE [LARGE SCALE GENOMIC DNA]</scope>
    <source>
        <strain evidence="14">CC99</strain>
    </source>
</reference>
<dbReference type="Pfam" id="PF02767">
    <property type="entry name" value="DNA_pol3_beta_2"/>
    <property type="match status" value="1"/>
</dbReference>
<feature type="domain" description="DNA polymerase III beta sliding clamp C-terminal" evidence="13">
    <location>
        <begin position="250"/>
        <end position="372"/>
    </location>
</feature>
<protein>
    <recommendedName>
        <fullName evidence="3 10">Beta sliding clamp</fullName>
    </recommendedName>
</protein>
<dbReference type="EMBL" id="LKHV01000005">
    <property type="protein sequence ID" value="KRG18820.1"/>
    <property type="molecule type" value="Genomic_DNA"/>
</dbReference>
<dbReference type="PATRIC" id="fig|1590042.3.peg.1322"/>
<evidence type="ECO:0000256" key="10">
    <source>
        <dbReference type="PIRNR" id="PIRNR000804"/>
    </source>
</evidence>
<keyword evidence="5 10" id="KW-0808">Transferase</keyword>
<evidence type="ECO:0000313" key="16">
    <source>
        <dbReference type="Proteomes" id="UP000051494"/>
    </source>
</evidence>
<evidence type="ECO:0000256" key="5">
    <source>
        <dbReference type="ARBA" id="ARBA00022679"/>
    </source>
</evidence>
<dbReference type="EMBL" id="LKHV02000001">
    <property type="protein sequence ID" value="MCS5707278.1"/>
    <property type="molecule type" value="Genomic_DNA"/>
</dbReference>
<reference evidence="15" key="2">
    <citation type="journal article" date="2016" name="Genome Announc.">
        <title>Draft Genome Sequences of Two Novel Amoeba-Resistant Intranuclear Bacteria, 'Candidatus Berkiella cookevillensis' and 'Candidatus Berkiella aquae'.</title>
        <authorList>
            <person name="Mehari Y.T."/>
            <person name="Arivett B.A."/>
            <person name="Farone A.L."/>
            <person name="Gunderson J.H."/>
            <person name="Farone M.B."/>
        </authorList>
    </citation>
    <scope>NUCLEOTIDE SEQUENCE</scope>
    <source>
        <strain evidence="15">CC99</strain>
    </source>
</reference>
<evidence type="ECO:0000256" key="9">
    <source>
        <dbReference type="ARBA" id="ARBA00023125"/>
    </source>
</evidence>
<keyword evidence="9" id="KW-0238">DNA-binding</keyword>
<dbReference type="GO" id="GO:0006271">
    <property type="term" value="P:DNA strand elongation involved in DNA replication"/>
    <property type="evidence" value="ECO:0007669"/>
    <property type="project" value="TreeGrafter"/>
</dbReference>
<keyword evidence="16" id="KW-1185">Reference proteome</keyword>
<evidence type="ECO:0000259" key="13">
    <source>
        <dbReference type="Pfam" id="PF02768"/>
    </source>
</evidence>
<dbReference type="InterPro" id="IPR022635">
    <property type="entry name" value="DNA_polIII_beta_C"/>
</dbReference>
<keyword evidence="7 10" id="KW-0235">DNA replication</keyword>
<evidence type="ECO:0000256" key="1">
    <source>
        <dbReference type="ARBA" id="ARBA00004496"/>
    </source>
</evidence>
<dbReference type="GO" id="GO:0003677">
    <property type="term" value="F:DNA binding"/>
    <property type="evidence" value="ECO:0007669"/>
    <property type="project" value="UniProtKB-UniRule"/>
</dbReference>
<evidence type="ECO:0000313" key="15">
    <source>
        <dbReference type="EMBL" id="MCS5707278.1"/>
    </source>
</evidence>
<dbReference type="NCBIfam" id="TIGR00663">
    <property type="entry name" value="dnan"/>
    <property type="match status" value="1"/>
</dbReference>
<feature type="domain" description="DNA polymerase III beta sliding clamp N-terminal" evidence="11">
    <location>
        <begin position="1"/>
        <end position="120"/>
    </location>
</feature>
<dbReference type="Pfam" id="PF00712">
    <property type="entry name" value="DNA_pol3_beta"/>
    <property type="match status" value="1"/>
</dbReference>
<dbReference type="GO" id="GO:0005737">
    <property type="term" value="C:cytoplasm"/>
    <property type="evidence" value="ECO:0007669"/>
    <property type="project" value="UniProtKB-SubCell"/>
</dbReference>
<dbReference type="RefSeq" id="WP_057624405.1">
    <property type="nucleotide sequence ID" value="NZ_LKHV02000001.1"/>
</dbReference>
<comment type="subcellular location">
    <subcellularLocation>
        <location evidence="1 10">Cytoplasm</location>
    </subcellularLocation>
</comment>
<comment type="similarity">
    <text evidence="2 10">Belongs to the beta sliding clamp family.</text>
</comment>
<evidence type="ECO:0000313" key="14">
    <source>
        <dbReference type="EMBL" id="KRG18820.1"/>
    </source>
</evidence>
<evidence type="ECO:0000256" key="7">
    <source>
        <dbReference type="ARBA" id="ARBA00022705"/>
    </source>
</evidence>
<feature type="domain" description="DNA polymerase III beta sliding clamp central" evidence="12">
    <location>
        <begin position="131"/>
        <end position="246"/>
    </location>
</feature>
<dbReference type="Gene3D" id="3.10.150.10">
    <property type="entry name" value="DNA Polymerase III, subunit A, domain 2"/>
    <property type="match status" value="1"/>
</dbReference>
<dbReference type="InterPro" id="IPR022637">
    <property type="entry name" value="DNA_polIII_beta_cen"/>
</dbReference>
<dbReference type="Pfam" id="PF02768">
    <property type="entry name" value="DNA_pol3_beta_3"/>
    <property type="match status" value="1"/>
</dbReference>
<evidence type="ECO:0000256" key="2">
    <source>
        <dbReference type="ARBA" id="ARBA00010752"/>
    </source>
</evidence>
<dbReference type="SUPFAM" id="SSF55979">
    <property type="entry name" value="DNA clamp"/>
    <property type="match status" value="3"/>
</dbReference>
<accession>A0A0Q9YPY0</accession>
<evidence type="ECO:0000256" key="4">
    <source>
        <dbReference type="ARBA" id="ARBA00022490"/>
    </source>
</evidence>
<dbReference type="CDD" id="cd00140">
    <property type="entry name" value="beta_clamp"/>
    <property type="match status" value="1"/>
</dbReference>
<evidence type="ECO:0000256" key="8">
    <source>
        <dbReference type="ARBA" id="ARBA00022932"/>
    </source>
</evidence>
<dbReference type="InterPro" id="IPR001001">
    <property type="entry name" value="DNA_polIII_beta"/>
</dbReference>
<dbReference type="PIRSF" id="PIRSF000804">
    <property type="entry name" value="DNA_pol_III_b"/>
    <property type="match status" value="1"/>
</dbReference>
<dbReference type="Proteomes" id="UP000051494">
    <property type="component" value="Unassembled WGS sequence"/>
</dbReference>
<proteinExistence type="inferred from homology"/>
<comment type="function">
    <text evidence="10">Confers DNA tethering and processivity to DNA polymerases and other proteins. Acts as a clamp, forming a ring around DNA (a reaction catalyzed by the clamp-loading complex) which diffuses in an ATP-independent manner freely and bidirectionally along dsDNA. Initially characterized for its ability to contact the catalytic subunit of DNA polymerase III (Pol III), a complex, multichain enzyme responsible for most of the replicative synthesis in bacteria; Pol III exhibits 3'-5' exonuclease proofreading activity. The beta chain is required for initiation of replication as well as for processivity of DNA replication.</text>
</comment>
<evidence type="ECO:0000256" key="6">
    <source>
        <dbReference type="ARBA" id="ARBA00022695"/>
    </source>
</evidence>
<evidence type="ECO:0000259" key="12">
    <source>
        <dbReference type="Pfam" id="PF02767"/>
    </source>
</evidence>
<organism evidence="14">
    <name type="scientific">Candidatus Berkiella cookevillensis</name>
    <dbReference type="NCBI Taxonomy" id="437022"/>
    <lineage>
        <taxon>Bacteria</taxon>
        <taxon>Pseudomonadati</taxon>
        <taxon>Pseudomonadota</taxon>
        <taxon>Gammaproteobacteria</taxon>
        <taxon>Candidatus Berkiellales</taxon>
        <taxon>Candidatus Berkiellaceae</taxon>
        <taxon>Candidatus Berkiella</taxon>
    </lineage>
</organism>
<dbReference type="InterPro" id="IPR046938">
    <property type="entry name" value="DNA_clamp_sf"/>
</dbReference>
<dbReference type="GO" id="GO:0008408">
    <property type="term" value="F:3'-5' exonuclease activity"/>
    <property type="evidence" value="ECO:0007669"/>
    <property type="project" value="InterPro"/>
</dbReference>
<dbReference type="AlphaFoldDB" id="A0A0Q9YPY0"/>
<dbReference type="Gene3D" id="3.70.10.10">
    <property type="match status" value="1"/>
</dbReference>
<sequence length="374" mass="41280">MRFLIHREALLKPLQRVAGTVDKRPVQKPILSNILITVKSQLLSLVGTDLEVELISRIPLAENADAGEVTVGAKKLIDICKALPENSQIEFNYQNNKLSLKADRSRYSLACLPADDFPQIEQSSADIEISLSQSILRQLLSSCGFALSQSLDTARYYLNGICLSFEPDGLRVTATDGHRLATLKASCALNMSEAREVIIPKKAVLEMQRLFAEGEEEVGIVIGKNHLRTITTGYSFVTKLIDGKFPSYKAILPSAPGETVVLNRELFKNALTRVSALLSEKQRGVRLHFSHNLLKLITINSDKDEGVEEMEASFSGDDIEIGFNVSYLLDYLTAMHTETITMTVIDPNSSALFSCAEGEGFADAHLYVVMPMRI</sequence>
<name>A0A0Q9YPY0_9GAMM</name>
<dbReference type="OrthoDB" id="8421503at2"/>
<evidence type="ECO:0000256" key="3">
    <source>
        <dbReference type="ARBA" id="ARBA00021035"/>
    </source>
</evidence>
<dbReference type="STRING" id="437022.CC99x_01301"/>
<dbReference type="SMART" id="SM00480">
    <property type="entry name" value="POL3Bc"/>
    <property type="match status" value="1"/>
</dbReference>